<evidence type="ECO:0000313" key="12">
    <source>
        <dbReference type="Proteomes" id="UP000177583"/>
    </source>
</evidence>
<dbReference type="Proteomes" id="UP000177583">
    <property type="component" value="Unassembled WGS sequence"/>
</dbReference>
<accession>A0A1F6GX91</accession>
<dbReference type="Gene3D" id="3.40.50.300">
    <property type="entry name" value="P-loop containing nucleotide triphosphate hydrolases"/>
    <property type="match status" value="1"/>
</dbReference>
<comment type="similarity">
    <text evidence="2">Belongs to the ABC transporter superfamily.</text>
</comment>
<keyword evidence="3" id="KW-0813">Transport</keyword>
<keyword evidence="9" id="KW-0472">Membrane</keyword>
<organism evidence="11 12">
    <name type="scientific">Candidatus Lambdaproteobacteria bacterium RIFOXYD2_FULL_56_26</name>
    <dbReference type="NCBI Taxonomy" id="1817773"/>
    <lineage>
        <taxon>Bacteria</taxon>
        <taxon>Pseudomonadati</taxon>
        <taxon>Pseudomonadota</taxon>
        <taxon>Candidatus Lambdaproteobacteria</taxon>
    </lineage>
</organism>
<feature type="domain" description="ABC transporter" evidence="10">
    <location>
        <begin position="6"/>
        <end position="232"/>
    </location>
</feature>
<sequence>MREAVIELKGVVKRFGPLLACDHLDLTLYRGEYVGLLGPNGAGKTTLVEMIEGLQKPDSGEIKIFGKTWSQASKELQGRMGISFQETRFFDKLSVEETLRLFSSLYGGGNERIEKVLGQVALKEKRKTYTVNLSGGQRQRLALGLALLNEPEVLLLDEPTTGLDPNSRRDLWEILQEIRTQGTTLILTTHYMEEAETLCDRILFMDQGKVLADGSLSELLTSMGLTEMIQFELDQPMDKTSLPLELKNLPFELEPGLKKGQVRVEKVIESLPAFLHWIEERGHILKELQSRRMTLDDLFVSMTGRGLTEDD</sequence>
<evidence type="ECO:0000256" key="1">
    <source>
        <dbReference type="ARBA" id="ARBA00004236"/>
    </source>
</evidence>
<dbReference type="SUPFAM" id="SSF52540">
    <property type="entry name" value="P-loop containing nucleoside triphosphate hydrolases"/>
    <property type="match status" value="1"/>
</dbReference>
<name>A0A1F6GX91_9PROT</name>
<proteinExistence type="inferred from homology"/>
<evidence type="ECO:0000256" key="8">
    <source>
        <dbReference type="ARBA" id="ARBA00022967"/>
    </source>
</evidence>
<dbReference type="InterPro" id="IPR017871">
    <property type="entry name" value="ABC_transporter-like_CS"/>
</dbReference>
<protein>
    <submittedName>
        <fullName evidence="11">ABC transporter ATP-binding protein</fullName>
    </submittedName>
</protein>
<dbReference type="SMART" id="SM00382">
    <property type="entry name" value="AAA"/>
    <property type="match status" value="1"/>
</dbReference>
<keyword evidence="8" id="KW-1278">Translocase</keyword>
<keyword evidence="6" id="KW-0547">Nucleotide-binding</keyword>
<dbReference type="PANTHER" id="PTHR42711">
    <property type="entry name" value="ABC TRANSPORTER ATP-BINDING PROTEIN"/>
    <property type="match status" value="1"/>
</dbReference>
<dbReference type="PROSITE" id="PS50893">
    <property type="entry name" value="ABC_TRANSPORTER_2"/>
    <property type="match status" value="1"/>
</dbReference>
<evidence type="ECO:0000256" key="5">
    <source>
        <dbReference type="ARBA" id="ARBA00022475"/>
    </source>
</evidence>
<dbReference type="InterPro" id="IPR027417">
    <property type="entry name" value="P-loop_NTPase"/>
</dbReference>
<evidence type="ECO:0000256" key="3">
    <source>
        <dbReference type="ARBA" id="ARBA00022448"/>
    </source>
</evidence>
<dbReference type="GO" id="GO:0005524">
    <property type="term" value="F:ATP binding"/>
    <property type="evidence" value="ECO:0007669"/>
    <property type="project" value="UniProtKB-KW"/>
</dbReference>
<comment type="subcellular location">
    <subcellularLocation>
        <location evidence="1">Cell membrane</location>
    </subcellularLocation>
</comment>
<evidence type="ECO:0000256" key="7">
    <source>
        <dbReference type="ARBA" id="ARBA00022840"/>
    </source>
</evidence>
<dbReference type="CDD" id="cd03230">
    <property type="entry name" value="ABC_DR_subfamily_A"/>
    <property type="match status" value="1"/>
</dbReference>
<evidence type="ECO:0000256" key="2">
    <source>
        <dbReference type="ARBA" id="ARBA00005417"/>
    </source>
</evidence>
<dbReference type="Pfam" id="PF00005">
    <property type="entry name" value="ABC_tran"/>
    <property type="match status" value="1"/>
</dbReference>
<evidence type="ECO:0000256" key="9">
    <source>
        <dbReference type="ARBA" id="ARBA00023136"/>
    </source>
</evidence>
<dbReference type="InterPro" id="IPR003439">
    <property type="entry name" value="ABC_transporter-like_ATP-bd"/>
</dbReference>
<dbReference type="FunFam" id="3.40.50.300:FF:000589">
    <property type="entry name" value="ABC transporter, ATP-binding subunit"/>
    <property type="match status" value="1"/>
</dbReference>
<keyword evidence="5" id="KW-1003">Cell membrane</keyword>
<evidence type="ECO:0000256" key="4">
    <source>
        <dbReference type="ARBA" id="ARBA00022458"/>
    </source>
</evidence>
<dbReference type="EMBL" id="MFNF01000021">
    <property type="protein sequence ID" value="OGH02689.1"/>
    <property type="molecule type" value="Genomic_DNA"/>
</dbReference>
<evidence type="ECO:0000256" key="6">
    <source>
        <dbReference type="ARBA" id="ARBA00022741"/>
    </source>
</evidence>
<comment type="caution">
    <text evidence="11">The sequence shown here is derived from an EMBL/GenBank/DDBJ whole genome shotgun (WGS) entry which is preliminary data.</text>
</comment>
<gene>
    <name evidence="11" type="ORF">A2557_11435</name>
</gene>
<dbReference type="PANTHER" id="PTHR42711:SF5">
    <property type="entry name" value="ABC TRANSPORTER ATP-BINDING PROTEIN NATA"/>
    <property type="match status" value="1"/>
</dbReference>
<dbReference type="PROSITE" id="PS00211">
    <property type="entry name" value="ABC_TRANSPORTER_1"/>
    <property type="match status" value="1"/>
</dbReference>
<keyword evidence="4" id="KW-0536">Nodulation</keyword>
<dbReference type="GO" id="GO:0005886">
    <property type="term" value="C:plasma membrane"/>
    <property type="evidence" value="ECO:0007669"/>
    <property type="project" value="UniProtKB-SubCell"/>
</dbReference>
<dbReference type="AlphaFoldDB" id="A0A1F6GX91"/>
<dbReference type="InterPro" id="IPR003593">
    <property type="entry name" value="AAA+_ATPase"/>
</dbReference>
<evidence type="ECO:0000313" key="11">
    <source>
        <dbReference type="EMBL" id="OGH02689.1"/>
    </source>
</evidence>
<keyword evidence="7 11" id="KW-0067">ATP-binding</keyword>
<dbReference type="GO" id="GO:0016887">
    <property type="term" value="F:ATP hydrolysis activity"/>
    <property type="evidence" value="ECO:0007669"/>
    <property type="project" value="InterPro"/>
</dbReference>
<reference evidence="11 12" key="1">
    <citation type="journal article" date="2016" name="Nat. Commun.">
        <title>Thousands of microbial genomes shed light on interconnected biogeochemical processes in an aquifer system.</title>
        <authorList>
            <person name="Anantharaman K."/>
            <person name="Brown C.T."/>
            <person name="Hug L.A."/>
            <person name="Sharon I."/>
            <person name="Castelle C.J."/>
            <person name="Probst A.J."/>
            <person name="Thomas B.C."/>
            <person name="Singh A."/>
            <person name="Wilkins M.J."/>
            <person name="Karaoz U."/>
            <person name="Brodie E.L."/>
            <person name="Williams K.H."/>
            <person name="Hubbard S.S."/>
            <person name="Banfield J.F."/>
        </authorList>
    </citation>
    <scope>NUCLEOTIDE SEQUENCE [LARGE SCALE GENOMIC DNA]</scope>
</reference>
<evidence type="ECO:0000259" key="10">
    <source>
        <dbReference type="PROSITE" id="PS50893"/>
    </source>
</evidence>
<dbReference type="InterPro" id="IPR050763">
    <property type="entry name" value="ABC_transporter_ATP-binding"/>
</dbReference>